<keyword evidence="1" id="KW-1185">Reference proteome</keyword>
<proteinExistence type="predicted"/>
<evidence type="ECO:0000313" key="2">
    <source>
        <dbReference type="WBParaSite" id="ACAC_0000738801-mRNA-1"/>
    </source>
</evidence>
<name>A0A0K0DAP9_ANGCA</name>
<accession>A0A0K0DAP9</accession>
<dbReference type="AlphaFoldDB" id="A0A0K0DAP9"/>
<reference evidence="1" key="1">
    <citation type="submission" date="2012-09" db="EMBL/GenBank/DDBJ databases">
        <authorList>
            <person name="Martin A.A."/>
        </authorList>
    </citation>
    <scope>NUCLEOTIDE SEQUENCE</scope>
</reference>
<organism evidence="1 2">
    <name type="scientific">Angiostrongylus cantonensis</name>
    <name type="common">Rat lungworm</name>
    <dbReference type="NCBI Taxonomy" id="6313"/>
    <lineage>
        <taxon>Eukaryota</taxon>
        <taxon>Metazoa</taxon>
        <taxon>Ecdysozoa</taxon>
        <taxon>Nematoda</taxon>
        <taxon>Chromadorea</taxon>
        <taxon>Rhabditida</taxon>
        <taxon>Rhabditina</taxon>
        <taxon>Rhabditomorpha</taxon>
        <taxon>Strongyloidea</taxon>
        <taxon>Metastrongylidae</taxon>
        <taxon>Angiostrongylus</taxon>
    </lineage>
</organism>
<protein>
    <submittedName>
        <fullName evidence="2">C-type lectin domain-containing protein</fullName>
    </submittedName>
</protein>
<dbReference type="Proteomes" id="UP000035642">
    <property type="component" value="Unassembled WGS sequence"/>
</dbReference>
<sequence length="205" mass="23847">ITGVYLPVYCIAFIEHLCPSSHFYLQKDGEQWELIGSRTYKWNGSEALRCKHWDKVAVRWHLSTCEWRNGRRSCNGGTNADLARDPQTHSEFPRWRNAFTYAQLPNSNHAITIFFNSLELCHCSSKKHQHLRLGLEGYDKKMFEVKLVTPLKIDVDWKWTIGVDGCNNFSVRMSAMSTIDERRLTELTEFCRSFDTDGFVSCINL</sequence>
<reference evidence="2" key="2">
    <citation type="submission" date="2017-02" db="UniProtKB">
        <authorList>
            <consortium name="WormBaseParasite"/>
        </authorList>
    </citation>
    <scope>IDENTIFICATION</scope>
</reference>
<evidence type="ECO:0000313" key="1">
    <source>
        <dbReference type="Proteomes" id="UP000035642"/>
    </source>
</evidence>
<dbReference type="WBParaSite" id="ACAC_0000738801-mRNA-1">
    <property type="protein sequence ID" value="ACAC_0000738801-mRNA-1"/>
    <property type="gene ID" value="ACAC_0000738801"/>
</dbReference>